<comment type="pathway">
    <text evidence="3">Protein modification; protein ubiquitination.</text>
</comment>
<comment type="similarity">
    <text evidence="1 3">Belongs to the SKP1 family.</text>
</comment>
<proteinExistence type="inferred from homology"/>
<evidence type="ECO:0000259" key="4">
    <source>
        <dbReference type="Pfam" id="PF01466"/>
    </source>
</evidence>
<dbReference type="InterPro" id="IPR016073">
    <property type="entry name" value="Skp1_comp_POZ"/>
</dbReference>
<dbReference type="Proteomes" id="UP000726737">
    <property type="component" value="Unassembled WGS sequence"/>
</dbReference>
<feature type="domain" description="SKP1 component dimerisation" evidence="4">
    <location>
        <begin position="116"/>
        <end position="163"/>
    </location>
</feature>
<comment type="function">
    <text evidence="3">Essential component of the SCF (SKP1-CUL1-F-box protein) E3 ubiquitin ligase complexes, which mediate the ubiquitination and subsequent proteasomal degradation of target proteins.</text>
</comment>
<reference evidence="6" key="1">
    <citation type="journal article" date="2020" name="Fungal Divers.">
        <title>Resolving the Mortierellaceae phylogeny through synthesis of multi-gene phylogenetics and phylogenomics.</title>
        <authorList>
            <person name="Vandepol N."/>
            <person name="Liber J."/>
            <person name="Desiro A."/>
            <person name="Na H."/>
            <person name="Kennedy M."/>
            <person name="Barry K."/>
            <person name="Grigoriev I.V."/>
            <person name="Miller A.N."/>
            <person name="O'Donnell K."/>
            <person name="Stajich J.E."/>
            <person name="Bonito G."/>
        </authorList>
    </citation>
    <scope>NUCLEOTIDE SEQUENCE</scope>
    <source>
        <strain evidence="6">KOD948</strain>
    </source>
</reference>
<dbReference type="Pfam" id="PF01466">
    <property type="entry name" value="Skp1"/>
    <property type="match status" value="1"/>
</dbReference>
<name>A0A9P6Q519_9FUNG</name>
<gene>
    <name evidence="6" type="ORF">BG011_001653</name>
</gene>
<protein>
    <recommendedName>
        <fullName evidence="3">E3 ubiquitin ligase complex SCF subunit</fullName>
    </recommendedName>
</protein>
<dbReference type="InterPro" id="IPR016072">
    <property type="entry name" value="Skp1_comp_dimer"/>
</dbReference>
<evidence type="ECO:0000313" key="7">
    <source>
        <dbReference type="Proteomes" id="UP000726737"/>
    </source>
</evidence>
<dbReference type="EMBL" id="JAAAJA010000145">
    <property type="protein sequence ID" value="KAG0260756.1"/>
    <property type="molecule type" value="Genomic_DNA"/>
</dbReference>
<dbReference type="SUPFAM" id="SSF54695">
    <property type="entry name" value="POZ domain"/>
    <property type="match status" value="1"/>
</dbReference>
<dbReference type="FunFam" id="3.30.710.10:FF:000026">
    <property type="entry name" value="E3 ubiquitin ligase complex SCF subunit"/>
    <property type="match status" value="1"/>
</dbReference>
<accession>A0A9P6Q519</accession>
<evidence type="ECO:0000256" key="2">
    <source>
        <dbReference type="ARBA" id="ARBA00022786"/>
    </source>
</evidence>
<keyword evidence="7" id="KW-1185">Reference proteome</keyword>
<dbReference type="SMART" id="SM00512">
    <property type="entry name" value="Skp1"/>
    <property type="match status" value="1"/>
</dbReference>
<comment type="subunit">
    <text evidence="3">Component of the SCF (SKP1-CUL1-F-box protein) E3 ubiquitin ligase complexes.</text>
</comment>
<dbReference type="SUPFAM" id="SSF81382">
    <property type="entry name" value="Skp1 dimerisation domain-like"/>
    <property type="match status" value="1"/>
</dbReference>
<keyword evidence="2 3" id="KW-0833">Ubl conjugation pathway</keyword>
<evidence type="ECO:0000313" key="6">
    <source>
        <dbReference type="EMBL" id="KAG0260756.1"/>
    </source>
</evidence>
<evidence type="ECO:0000256" key="3">
    <source>
        <dbReference type="PIRNR" id="PIRNR028729"/>
    </source>
</evidence>
<dbReference type="Pfam" id="PF03931">
    <property type="entry name" value="Skp1_POZ"/>
    <property type="match status" value="1"/>
</dbReference>
<dbReference type="AlphaFoldDB" id="A0A9P6Q519"/>
<dbReference type="PANTHER" id="PTHR11165">
    <property type="entry name" value="SKP1"/>
    <property type="match status" value="1"/>
</dbReference>
<dbReference type="GO" id="GO:0006511">
    <property type="term" value="P:ubiquitin-dependent protein catabolic process"/>
    <property type="evidence" value="ECO:0007669"/>
    <property type="project" value="InterPro"/>
</dbReference>
<dbReference type="InterPro" id="IPR001232">
    <property type="entry name" value="SKP1-like"/>
</dbReference>
<dbReference type="InterPro" id="IPR016897">
    <property type="entry name" value="SKP1"/>
</dbReference>
<dbReference type="OrthoDB" id="2342932at2759"/>
<dbReference type="InterPro" id="IPR011333">
    <property type="entry name" value="SKP1/BTB/POZ_sf"/>
</dbReference>
<feature type="domain" description="SKP1 component POZ" evidence="5">
    <location>
        <begin position="3"/>
        <end position="61"/>
    </location>
</feature>
<evidence type="ECO:0000256" key="1">
    <source>
        <dbReference type="ARBA" id="ARBA00009993"/>
    </source>
</evidence>
<comment type="caution">
    <text evidence="6">The sequence shown here is derived from an EMBL/GenBank/DDBJ whole genome shotgun (WGS) entry which is preliminary data.</text>
</comment>
<sequence length="166" mass="19030">MPIILQAYDDKEFKVDKQTAERSLVLKSMIERAGDSIAPIPLPKLSSLVLEKVIMFCKHHKADQVDKSKDYEDILGPRKMRNGLIRDMDEWDKEFIKVDKDLLMDIVMAANFLDIKNLLDIGCLAIAYMLTGKTPEEIRATFGIPKDFAPGEEERIEQEHAWALRP</sequence>
<dbReference type="InterPro" id="IPR036296">
    <property type="entry name" value="SKP1-like_dim_sf"/>
</dbReference>
<dbReference type="Gene3D" id="3.30.710.10">
    <property type="entry name" value="Potassium Channel Kv1.1, Chain A"/>
    <property type="match status" value="1"/>
</dbReference>
<dbReference type="PIRSF" id="PIRSF028729">
    <property type="entry name" value="E3_ubiquit_lig_SCF_Skp"/>
    <property type="match status" value="1"/>
</dbReference>
<dbReference type="CDD" id="cd18322">
    <property type="entry name" value="BTB_POZ_SKP1"/>
    <property type="match status" value="1"/>
</dbReference>
<organism evidence="6 7">
    <name type="scientific">Mortierella polycephala</name>
    <dbReference type="NCBI Taxonomy" id="41804"/>
    <lineage>
        <taxon>Eukaryota</taxon>
        <taxon>Fungi</taxon>
        <taxon>Fungi incertae sedis</taxon>
        <taxon>Mucoromycota</taxon>
        <taxon>Mortierellomycotina</taxon>
        <taxon>Mortierellomycetes</taxon>
        <taxon>Mortierellales</taxon>
        <taxon>Mortierellaceae</taxon>
        <taxon>Mortierella</taxon>
    </lineage>
</organism>
<evidence type="ECO:0000259" key="5">
    <source>
        <dbReference type="Pfam" id="PF03931"/>
    </source>
</evidence>